<evidence type="ECO:0000256" key="2">
    <source>
        <dbReference type="ARBA" id="ARBA00022692"/>
    </source>
</evidence>
<keyword evidence="3 7" id="KW-1133">Transmembrane helix</keyword>
<dbReference type="GO" id="GO:0008488">
    <property type="term" value="F:gamma-glutamyl carboxylase activity"/>
    <property type="evidence" value="ECO:0007669"/>
    <property type="project" value="InterPro"/>
</dbReference>
<dbReference type="OrthoDB" id="341137at2"/>
<evidence type="ECO:0000313" key="10">
    <source>
        <dbReference type="Proteomes" id="UP000468650"/>
    </source>
</evidence>
<protein>
    <submittedName>
        <fullName evidence="9">HTTM domain-containing protein</fullName>
    </submittedName>
</protein>
<comment type="caution">
    <text evidence="9">The sequence shown here is derived from an EMBL/GenBank/DDBJ whole genome shotgun (WGS) entry which is preliminary data.</text>
</comment>
<evidence type="ECO:0000256" key="6">
    <source>
        <dbReference type="ARBA" id="ARBA00023239"/>
    </source>
</evidence>
<dbReference type="Pfam" id="PF22777">
    <property type="entry name" value="VKGC_lumenal_dom"/>
    <property type="match status" value="1"/>
</dbReference>
<feature type="domain" description="HTTM-like" evidence="8">
    <location>
        <begin position="5"/>
        <end position="265"/>
    </location>
</feature>
<feature type="transmembrane region" description="Helical" evidence="7">
    <location>
        <begin position="104"/>
        <end position="124"/>
    </location>
</feature>
<evidence type="ECO:0000256" key="1">
    <source>
        <dbReference type="ARBA" id="ARBA00004127"/>
    </source>
</evidence>
<name>A0A6N6RCR9_9FLAO</name>
<evidence type="ECO:0000256" key="7">
    <source>
        <dbReference type="SAM" id="Phobius"/>
    </source>
</evidence>
<dbReference type="PANTHER" id="PTHR12639">
    <property type="entry name" value="VITAMIN K-DEPENDENT GAMMA-CARBOXYLASE"/>
    <property type="match status" value="1"/>
</dbReference>
<dbReference type="SMART" id="SM00752">
    <property type="entry name" value="HTTM"/>
    <property type="match status" value="1"/>
</dbReference>
<comment type="subcellular location">
    <subcellularLocation>
        <location evidence="1">Endomembrane system</location>
        <topology evidence="1">Multi-pass membrane protein</topology>
    </subcellularLocation>
</comment>
<dbReference type="Proteomes" id="UP000468650">
    <property type="component" value="Unassembled WGS sequence"/>
</dbReference>
<dbReference type="RefSeq" id="WP_151668428.1">
    <property type="nucleotide sequence ID" value="NZ_WBVO01000015.1"/>
</dbReference>
<keyword evidence="6" id="KW-0456">Lyase</keyword>
<sequence length="441" mass="52056">MGYFKRYTHLAPLAFLRFAFGALMFFALLRSLLNNWVFELYIEPQYHFHYYGFDWVQPLGEWTYLLWAVAMISAIGVCVGYLYRLSIITFTITFTYIELMDVAYYLNHYYFVTILAFALCWLPAAHYGSMDAWLGRAKSADEAPRWTVDLPRVLVSILYFFAGLAKMNSDWLIEAQPLKMWLPSRYDLPILGELVDEPWLPYAFAWFGMLYDTTIWIFLWWKRTRIFAYITVIIFHTLTAIFFPAIGVFPYVMIVITLVFFDAKWQLALGKVFPSAPRKWHEWRTWNPALAKFILPVFLAWQIFYPMRSQLYPGELFWTEQGFRFSWRVMLMEKSGAAEFKVVEGSTGRYVWVDPSEYLNETQEKQMAFQPDLLLQFAHYLGSLYEEAGMQNPEVYVRSAVSLNARPSQPIVDESIDLMQVKDGWGHKKWITAWNDEIHGW</sequence>
<feature type="transmembrane region" description="Helical" evidence="7">
    <location>
        <begin position="12"/>
        <end position="33"/>
    </location>
</feature>
<feature type="transmembrane region" description="Helical" evidence="7">
    <location>
        <begin position="199"/>
        <end position="219"/>
    </location>
</feature>
<dbReference type="GO" id="GO:0019842">
    <property type="term" value="F:vitamin binding"/>
    <property type="evidence" value="ECO:0007669"/>
    <property type="project" value="TreeGrafter"/>
</dbReference>
<keyword evidence="5" id="KW-1015">Disulfide bond</keyword>
<keyword evidence="2 7" id="KW-0812">Transmembrane</keyword>
<dbReference type="GO" id="GO:0012505">
    <property type="term" value="C:endomembrane system"/>
    <property type="evidence" value="ECO:0007669"/>
    <property type="project" value="UniProtKB-SubCell"/>
</dbReference>
<dbReference type="InterPro" id="IPR053935">
    <property type="entry name" value="VKGC_lumenal_dom"/>
</dbReference>
<accession>A0A6N6RCR9</accession>
<evidence type="ECO:0000256" key="3">
    <source>
        <dbReference type="ARBA" id="ARBA00022989"/>
    </source>
</evidence>
<feature type="transmembrane region" description="Helical" evidence="7">
    <location>
        <begin position="226"/>
        <end position="243"/>
    </location>
</feature>
<gene>
    <name evidence="9" type="ORF">F8C67_13670</name>
</gene>
<dbReference type="Pfam" id="PF05090">
    <property type="entry name" value="HTTM"/>
    <property type="match status" value="1"/>
</dbReference>
<dbReference type="InterPro" id="IPR053934">
    <property type="entry name" value="HTTM_dom"/>
</dbReference>
<feature type="transmembrane region" description="Helical" evidence="7">
    <location>
        <begin position="64"/>
        <end position="83"/>
    </location>
</feature>
<keyword evidence="4 7" id="KW-0472">Membrane</keyword>
<dbReference type="AlphaFoldDB" id="A0A6N6RCR9"/>
<dbReference type="InterPro" id="IPR007782">
    <property type="entry name" value="VKG_COase"/>
</dbReference>
<evidence type="ECO:0000256" key="5">
    <source>
        <dbReference type="ARBA" id="ARBA00023157"/>
    </source>
</evidence>
<proteinExistence type="predicted"/>
<keyword evidence="10" id="KW-1185">Reference proteome</keyword>
<dbReference type="EMBL" id="WBVO01000015">
    <property type="protein sequence ID" value="KAB2805378.1"/>
    <property type="molecule type" value="Genomic_DNA"/>
</dbReference>
<dbReference type="InterPro" id="IPR011020">
    <property type="entry name" value="HTTM-like"/>
</dbReference>
<evidence type="ECO:0000256" key="4">
    <source>
        <dbReference type="ARBA" id="ARBA00023136"/>
    </source>
</evidence>
<organism evidence="9 10">
    <name type="scientific">Phaeocystidibacter luteus</name>
    <dbReference type="NCBI Taxonomy" id="911197"/>
    <lineage>
        <taxon>Bacteria</taxon>
        <taxon>Pseudomonadati</taxon>
        <taxon>Bacteroidota</taxon>
        <taxon>Flavobacteriia</taxon>
        <taxon>Flavobacteriales</taxon>
        <taxon>Phaeocystidibacteraceae</taxon>
        <taxon>Phaeocystidibacter</taxon>
    </lineage>
</organism>
<evidence type="ECO:0000259" key="8">
    <source>
        <dbReference type="SMART" id="SM00752"/>
    </source>
</evidence>
<reference evidence="9 10" key="1">
    <citation type="submission" date="2019-09" db="EMBL/GenBank/DDBJ databases">
        <title>Genomes of family Cryomorphaceae.</title>
        <authorList>
            <person name="Bowman J.P."/>
        </authorList>
    </citation>
    <scope>NUCLEOTIDE SEQUENCE [LARGE SCALE GENOMIC DNA]</scope>
    <source>
        <strain evidence="9 10">LMG 25704</strain>
    </source>
</reference>
<evidence type="ECO:0000313" key="9">
    <source>
        <dbReference type="EMBL" id="KAB2805378.1"/>
    </source>
</evidence>
<dbReference type="PANTHER" id="PTHR12639:SF7">
    <property type="entry name" value="HTTM DOMAIN-CONTAINING PROTEIN"/>
    <property type="match status" value="1"/>
</dbReference>